<name>A0A3B0VF59_9ZZZZ</name>
<organism evidence="2">
    <name type="scientific">hydrothermal vent metagenome</name>
    <dbReference type="NCBI Taxonomy" id="652676"/>
    <lineage>
        <taxon>unclassified sequences</taxon>
        <taxon>metagenomes</taxon>
        <taxon>ecological metagenomes</taxon>
    </lineage>
</organism>
<gene>
    <name evidence="2" type="ORF">MNBD_GAMMA01-1314</name>
</gene>
<feature type="transmembrane region" description="Helical" evidence="1">
    <location>
        <begin position="26"/>
        <end position="45"/>
    </location>
</feature>
<keyword evidence="1" id="KW-0472">Membrane</keyword>
<proteinExistence type="predicted"/>
<dbReference type="EMBL" id="UOEW01000214">
    <property type="protein sequence ID" value="VAW38923.1"/>
    <property type="molecule type" value="Genomic_DNA"/>
</dbReference>
<protein>
    <submittedName>
        <fullName evidence="2">Uncharacterized protein</fullName>
    </submittedName>
</protein>
<feature type="transmembrane region" description="Helical" evidence="1">
    <location>
        <begin position="51"/>
        <end position="74"/>
    </location>
</feature>
<keyword evidence="1" id="KW-0812">Transmembrane</keyword>
<accession>A0A3B0VF59</accession>
<dbReference type="AlphaFoldDB" id="A0A3B0VF59"/>
<keyword evidence="1" id="KW-1133">Transmembrane helix</keyword>
<reference evidence="2" key="1">
    <citation type="submission" date="2018-06" db="EMBL/GenBank/DDBJ databases">
        <authorList>
            <person name="Zhirakovskaya E."/>
        </authorList>
    </citation>
    <scope>NUCLEOTIDE SEQUENCE</scope>
</reference>
<sequence>MKLLELIQKELEAAAPTKAQKRIVKWSLPIAIACPALLHFLRHLLPPHSPALITLVQILLFLLVVNIAFVLLYLESLKVIKRLKKQQAKTQKQLDELSDGVTSYLDKHGVLSKPAEPKSINQQLSELFSNNS</sequence>
<evidence type="ECO:0000256" key="1">
    <source>
        <dbReference type="SAM" id="Phobius"/>
    </source>
</evidence>
<evidence type="ECO:0000313" key="2">
    <source>
        <dbReference type="EMBL" id="VAW38923.1"/>
    </source>
</evidence>